<evidence type="ECO:0000313" key="4">
    <source>
        <dbReference type="EMBL" id="SVP95221.1"/>
    </source>
</evidence>
<sequence length="337" mass="38934">MRWSFKQCLAWLVLSTTLISIKTSVSTDIITRSGGSDDERESLRSRHSRGPGPPMEETVPPPAHRDPNSGGKDPPPDENPPRVTFSSDRVKSKSALKGMFNYLFGLDYPYHQFTPPKEEEPIDFPEGTYSDVKDDLDALNLADIDDEKLNKLLHDVLLDYHPGHFTRYNAEWGHTVLTKDGQIPLGGDHIHFDIFDGYLPRGLKFNDLRVLFLYTVDDNYCLYKVKFGDMVVTLRPDLENVTVHLFESYGGLIIIRILFFVKGMFEKHEYIETGRKTRMFKKMSGRSITPPMPKFSTKKEVTEEMILDWMRERYKDIAKDNPSIVEELINYKVVFMR</sequence>
<proteinExistence type="predicted"/>
<gene>
    <name evidence="3" type="ORF">TAT_000338000</name>
    <name evidence="4" type="ORF">TAV_000337800</name>
</gene>
<dbReference type="AlphaFoldDB" id="A0A3B0NGQ6"/>
<name>A0A3B0NGQ6_THEAN</name>
<feature type="compositionally biased region" description="Basic and acidic residues" evidence="1">
    <location>
        <begin position="35"/>
        <end position="44"/>
    </location>
</feature>
<feature type="signal peptide" evidence="2">
    <location>
        <begin position="1"/>
        <end position="27"/>
    </location>
</feature>
<accession>A0A3B0NGQ6</accession>
<protein>
    <submittedName>
        <fullName evidence="3">Uncharacterized protein</fullName>
    </submittedName>
</protein>
<keyword evidence="2" id="KW-0732">Signal</keyword>
<evidence type="ECO:0000256" key="1">
    <source>
        <dbReference type="SAM" id="MobiDB-lite"/>
    </source>
</evidence>
<reference evidence="3" key="1">
    <citation type="submission" date="2018-07" db="EMBL/GenBank/DDBJ databases">
        <authorList>
            <person name="Quirk P.G."/>
            <person name="Krulwich T.A."/>
        </authorList>
    </citation>
    <scope>NUCLEOTIDE SEQUENCE</scope>
    <source>
        <strain evidence="3">Anand</strain>
    </source>
</reference>
<dbReference type="VEuPathDB" id="PiroplasmaDB:TA08445"/>
<dbReference type="EMBL" id="UIVT01000004">
    <property type="protein sequence ID" value="SVP94376.1"/>
    <property type="molecule type" value="Genomic_DNA"/>
</dbReference>
<organism evidence="3">
    <name type="scientific">Theileria annulata</name>
    <dbReference type="NCBI Taxonomy" id="5874"/>
    <lineage>
        <taxon>Eukaryota</taxon>
        <taxon>Sar</taxon>
        <taxon>Alveolata</taxon>
        <taxon>Apicomplexa</taxon>
        <taxon>Aconoidasida</taxon>
        <taxon>Piroplasmida</taxon>
        <taxon>Theileriidae</taxon>
        <taxon>Theileria</taxon>
    </lineage>
</organism>
<feature type="compositionally biased region" description="Pro residues" evidence="1">
    <location>
        <begin position="51"/>
        <end position="62"/>
    </location>
</feature>
<feature type="chain" id="PRO_5036076103" evidence="2">
    <location>
        <begin position="28"/>
        <end position="337"/>
    </location>
</feature>
<evidence type="ECO:0000313" key="3">
    <source>
        <dbReference type="EMBL" id="SVP94376.1"/>
    </source>
</evidence>
<dbReference type="EMBL" id="UIVS01000004">
    <property type="protein sequence ID" value="SVP95221.1"/>
    <property type="molecule type" value="Genomic_DNA"/>
</dbReference>
<feature type="region of interest" description="Disordered" evidence="1">
    <location>
        <begin position="29"/>
        <end position="88"/>
    </location>
</feature>
<evidence type="ECO:0000256" key="2">
    <source>
        <dbReference type="SAM" id="SignalP"/>
    </source>
</evidence>